<feature type="transmembrane region" description="Helical" evidence="8">
    <location>
        <begin position="403"/>
        <end position="428"/>
    </location>
</feature>
<dbReference type="InterPro" id="IPR020846">
    <property type="entry name" value="MFS_dom"/>
</dbReference>
<feature type="transmembrane region" description="Helical" evidence="8">
    <location>
        <begin position="62"/>
        <end position="80"/>
    </location>
</feature>
<evidence type="ECO:0000313" key="10">
    <source>
        <dbReference type="EMBL" id="WTW70428.1"/>
    </source>
</evidence>
<dbReference type="SUPFAM" id="SSF103473">
    <property type="entry name" value="MFS general substrate transporter"/>
    <property type="match status" value="1"/>
</dbReference>
<dbReference type="InterPro" id="IPR050171">
    <property type="entry name" value="MFS_Transporters"/>
</dbReference>
<feature type="domain" description="Major facilitator superfamily (MFS) profile" evidence="9">
    <location>
        <begin position="25"/>
        <end position="432"/>
    </location>
</feature>
<keyword evidence="6 8" id="KW-0472">Membrane</keyword>
<sequence>MTTKTTPAPIPATPAPTPRLSGDPTVRGLAALLSVNAVGNGLFLTISTLWFTRGLGHSVERVGLALTVAGLCGIVAALPAGRACDRWNAKSVLTCLHLLQAAAIALYAVADSFPVFLALACLATAGSRANAAARGALYAHVLPPDLRTRALALLRAVNNVGIGAGAALGSAVLAFDTDAAYRGAICLSAAAFLLALIPLRAIPAPTRPAPAQPPRTARAATSRRGDPVPESGRHVSHPLRDVPYLAVTALNAIVNTLYVVLEVGLPLWLLTRTSAPQAMVGWLLVINTALVVALQIRAARGVTGPVQAARAFRRGGLLVAAACLAVACSADRSPFTATVVLVAAVVLLTLGEVVSQAGSWTLSYDLAPDHAQGTYQGIYQTGISVSQALGPGLLTAFVLPHGIVGWAALATLFAGAALALPATARWAVRELREAR</sequence>
<evidence type="ECO:0000256" key="8">
    <source>
        <dbReference type="SAM" id="Phobius"/>
    </source>
</evidence>
<evidence type="ECO:0000256" key="2">
    <source>
        <dbReference type="ARBA" id="ARBA00022448"/>
    </source>
</evidence>
<evidence type="ECO:0000256" key="3">
    <source>
        <dbReference type="ARBA" id="ARBA00022475"/>
    </source>
</evidence>
<keyword evidence="4 8" id="KW-0812">Transmembrane</keyword>
<dbReference type="Gene3D" id="1.20.1250.20">
    <property type="entry name" value="MFS general substrate transporter like domains"/>
    <property type="match status" value="1"/>
</dbReference>
<accession>A0AAU2VTZ7</accession>
<dbReference type="PANTHER" id="PTHR23517">
    <property type="entry name" value="RESISTANCE PROTEIN MDTM, PUTATIVE-RELATED-RELATED"/>
    <property type="match status" value="1"/>
</dbReference>
<evidence type="ECO:0000256" key="7">
    <source>
        <dbReference type="SAM" id="MobiDB-lite"/>
    </source>
</evidence>
<keyword evidence="5 8" id="KW-1133">Transmembrane helix</keyword>
<feature type="transmembrane region" description="Helical" evidence="8">
    <location>
        <begin position="151"/>
        <end position="173"/>
    </location>
</feature>
<feature type="region of interest" description="Disordered" evidence="7">
    <location>
        <begin position="1"/>
        <end position="21"/>
    </location>
</feature>
<dbReference type="GO" id="GO:0005886">
    <property type="term" value="C:plasma membrane"/>
    <property type="evidence" value="ECO:0007669"/>
    <property type="project" value="UniProtKB-SubCell"/>
</dbReference>
<reference evidence="10" key="1">
    <citation type="submission" date="2022-10" db="EMBL/GenBank/DDBJ databases">
        <title>The complete genomes of actinobacterial strains from the NBC collection.</title>
        <authorList>
            <person name="Joergensen T.S."/>
            <person name="Alvarez Arevalo M."/>
            <person name="Sterndorff E.B."/>
            <person name="Faurdal D."/>
            <person name="Vuksanovic O."/>
            <person name="Mourched A.-S."/>
            <person name="Charusanti P."/>
            <person name="Shaw S."/>
            <person name="Blin K."/>
            <person name="Weber T."/>
        </authorList>
    </citation>
    <scope>NUCLEOTIDE SEQUENCE</scope>
    <source>
        <strain evidence="10">NBC_00008</strain>
    </source>
</reference>
<keyword evidence="3" id="KW-1003">Cell membrane</keyword>
<evidence type="ECO:0000256" key="1">
    <source>
        <dbReference type="ARBA" id="ARBA00004651"/>
    </source>
</evidence>
<feature type="compositionally biased region" description="Basic and acidic residues" evidence="7">
    <location>
        <begin position="223"/>
        <end position="233"/>
    </location>
</feature>
<comment type="subcellular location">
    <subcellularLocation>
        <location evidence="1">Cell membrane</location>
        <topology evidence="1">Multi-pass membrane protein</topology>
    </subcellularLocation>
</comment>
<dbReference type="Pfam" id="PF07690">
    <property type="entry name" value="MFS_1"/>
    <property type="match status" value="1"/>
</dbReference>
<feature type="transmembrane region" description="Helical" evidence="8">
    <location>
        <begin position="317"/>
        <end position="350"/>
    </location>
</feature>
<dbReference type="AlphaFoldDB" id="A0AAU2VTZ7"/>
<dbReference type="GO" id="GO:0022857">
    <property type="term" value="F:transmembrane transporter activity"/>
    <property type="evidence" value="ECO:0007669"/>
    <property type="project" value="InterPro"/>
</dbReference>
<gene>
    <name evidence="10" type="ORF">OG398_20255</name>
</gene>
<dbReference type="PANTHER" id="PTHR23517:SF2">
    <property type="entry name" value="MULTIDRUG RESISTANCE PROTEIN MDTH"/>
    <property type="match status" value="1"/>
</dbReference>
<dbReference type="EMBL" id="CP108313">
    <property type="protein sequence ID" value="WTW70428.1"/>
    <property type="molecule type" value="Genomic_DNA"/>
</dbReference>
<dbReference type="InterPro" id="IPR011701">
    <property type="entry name" value="MFS"/>
</dbReference>
<keyword evidence="2" id="KW-0813">Transport</keyword>
<dbReference type="PROSITE" id="PS50850">
    <property type="entry name" value="MFS"/>
    <property type="match status" value="1"/>
</dbReference>
<dbReference type="InterPro" id="IPR036259">
    <property type="entry name" value="MFS_trans_sf"/>
</dbReference>
<evidence type="ECO:0000256" key="5">
    <source>
        <dbReference type="ARBA" id="ARBA00022989"/>
    </source>
</evidence>
<organism evidence="10">
    <name type="scientific">Streptomyces sp. NBC_00008</name>
    <dbReference type="NCBI Taxonomy" id="2903610"/>
    <lineage>
        <taxon>Bacteria</taxon>
        <taxon>Bacillati</taxon>
        <taxon>Actinomycetota</taxon>
        <taxon>Actinomycetes</taxon>
        <taxon>Kitasatosporales</taxon>
        <taxon>Streptomycetaceae</taxon>
        <taxon>Streptomyces</taxon>
    </lineage>
</organism>
<feature type="transmembrane region" description="Helical" evidence="8">
    <location>
        <begin position="179"/>
        <end position="199"/>
    </location>
</feature>
<protein>
    <submittedName>
        <fullName evidence="10">MFS transporter</fullName>
    </submittedName>
</protein>
<feature type="compositionally biased region" description="Pro residues" evidence="7">
    <location>
        <begin position="8"/>
        <end position="17"/>
    </location>
</feature>
<evidence type="ECO:0000256" key="4">
    <source>
        <dbReference type="ARBA" id="ARBA00022692"/>
    </source>
</evidence>
<feature type="transmembrane region" description="Helical" evidence="8">
    <location>
        <begin position="242"/>
        <end position="269"/>
    </location>
</feature>
<feature type="transmembrane region" description="Helical" evidence="8">
    <location>
        <begin position="29"/>
        <end position="50"/>
    </location>
</feature>
<evidence type="ECO:0000256" key="6">
    <source>
        <dbReference type="ARBA" id="ARBA00023136"/>
    </source>
</evidence>
<feature type="region of interest" description="Disordered" evidence="7">
    <location>
        <begin position="207"/>
        <end position="234"/>
    </location>
</feature>
<proteinExistence type="predicted"/>
<name>A0AAU2VTZ7_9ACTN</name>
<feature type="transmembrane region" description="Helical" evidence="8">
    <location>
        <begin position="275"/>
        <end position="296"/>
    </location>
</feature>
<evidence type="ECO:0000259" key="9">
    <source>
        <dbReference type="PROSITE" id="PS50850"/>
    </source>
</evidence>